<feature type="transmembrane region" description="Helical" evidence="9">
    <location>
        <begin position="239"/>
        <end position="261"/>
    </location>
</feature>
<feature type="transmembrane region" description="Helical" evidence="9">
    <location>
        <begin position="193"/>
        <end position="211"/>
    </location>
</feature>
<keyword evidence="7 9" id="KW-0472">Membrane</keyword>
<dbReference type="EMBL" id="JBHSIW010000007">
    <property type="protein sequence ID" value="MFC4903275.1"/>
    <property type="molecule type" value="Genomic_DNA"/>
</dbReference>
<dbReference type="NCBIfam" id="TIGR00842">
    <property type="entry name" value="bcct"/>
    <property type="match status" value="1"/>
</dbReference>
<organism evidence="10 11">
    <name type="scientific">Kocuria oceani</name>
    <dbReference type="NCBI Taxonomy" id="988827"/>
    <lineage>
        <taxon>Bacteria</taxon>
        <taxon>Bacillati</taxon>
        <taxon>Actinomycetota</taxon>
        <taxon>Actinomycetes</taxon>
        <taxon>Micrococcales</taxon>
        <taxon>Micrococcaceae</taxon>
        <taxon>Kocuria</taxon>
    </lineage>
</organism>
<evidence type="ECO:0000256" key="4">
    <source>
        <dbReference type="ARBA" id="ARBA00022475"/>
    </source>
</evidence>
<evidence type="ECO:0000256" key="1">
    <source>
        <dbReference type="ARBA" id="ARBA00004651"/>
    </source>
</evidence>
<evidence type="ECO:0000256" key="9">
    <source>
        <dbReference type="SAM" id="Phobius"/>
    </source>
</evidence>
<dbReference type="Proteomes" id="UP001595797">
    <property type="component" value="Unassembled WGS sequence"/>
</dbReference>
<feature type="region of interest" description="Disordered" evidence="8">
    <location>
        <begin position="618"/>
        <end position="664"/>
    </location>
</feature>
<feature type="transmembrane region" description="Helical" evidence="9">
    <location>
        <begin position="450"/>
        <end position="470"/>
    </location>
</feature>
<feature type="compositionally biased region" description="Polar residues" evidence="8">
    <location>
        <begin position="1"/>
        <end position="16"/>
    </location>
</feature>
<protein>
    <submittedName>
        <fullName evidence="10">BCCT family transporter</fullName>
    </submittedName>
</protein>
<sequence>MSTTPPHTPQSESPNGSPHRPKPREVLREINYPHGIHPALVPGIAVEDQKLRYGTDKVVFLVTAALIVAFIAWGVLSTESLTAASTAALGWVTGNAGWFFTALSTAAVLFMLVVGFSRTGRIPLGMDDEKPEYSFFSWLAMLFAAGMGIGLMFYGASEPLSHFGAGVPGFGADPGSEEMTVYALVQTAFHWGLNPWAMYAVVGSAVAYGAYRRGRPPLISRIFVPLIGQQRAEGGLGRLIDVFAIFATLFGTAASLGIGALQISRGLEIVAGWGPLGNGGLIAVIAVLTAAFVVSAVSGVARGIRYLSNTNLLLAFLLALFVFVAGPTVLILDLVPAVFSTYLQEYLWMTGQTGGWGEDSTAFAGGWTVFYWAWWLSWSPFVGMFIAKISRGRTLRQFVTVVLVVPSSMCVLWFVVIGGTAMYLQRTGTDLAAAGGQEAVLFGMLDALPLGAITSVLAMVIIGIFFVTSADSASIVMGTLSQRGRPEPNRSIVVFWGLSLGGIATVMMLVGGDDALTGMQNLVTVSALPFAVIVAFLMVSFYKDLRSDPATIRHEFAVTAVRKAVIHGIEEHGDDFALQVEHAPGARAAGETFDSHDPAVTDWYRRVDENGQEIDLAAETGSRAAPDGTVLNPDGSRQHPDRSHPEPEPAPDADLPLRQDRDRT</sequence>
<evidence type="ECO:0000256" key="3">
    <source>
        <dbReference type="ARBA" id="ARBA00022448"/>
    </source>
</evidence>
<gene>
    <name evidence="10" type="ORF">ACFPCS_06815</name>
</gene>
<evidence type="ECO:0000256" key="2">
    <source>
        <dbReference type="ARBA" id="ARBA00005658"/>
    </source>
</evidence>
<feature type="transmembrane region" description="Helical" evidence="9">
    <location>
        <begin position="369"/>
        <end position="387"/>
    </location>
</feature>
<evidence type="ECO:0000313" key="11">
    <source>
        <dbReference type="Proteomes" id="UP001595797"/>
    </source>
</evidence>
<keyword evidence="5 9" id="KW-0812">Transmembrane</keyword>
<feature type="transmembrane region" description="Helical" evidence="9">
    <location>
        <begin position="58"/>
        <end position="76"/>
    </location>
</feature>
<feature type="transmembrane region" description="Helical" evidence="9">
    <location>
        <begin position="399"/>
        <end position="424"/>
    </location>
</feature>
<dbReference type="PROSITE" id="PS01303">
    <property type="entry name" value="BCCT"/>
    <property type="match status" value="1"/>
</dbReference>
<feature type="compositionally biased region" description="Basic and acidic residues" evidence="8">
    <location>
        <begin position="636"/>
        <end position="647"/>
    </location>
</feature>
<comment type="similarity">
    <text evidence="2">Belongs to the BCCT transporter (TC 2.A.15) family.</text>
</comment>
<accession>A0ABV9TH15</accession>
<evidence type="ECO:0000256" key="8">
    <source>
        <dbReference type="SAM" id="MobiDB-lite"/>
    </source>
</evidence>
<feature type="region of interest" description="Disordered" evidence="8">
    <location>
        <begin position="1"/>
        <end position="23"/>
    </location>
</feature>
<feature type="transmembrane region" description="Helical" evidence="9">
    <location>
        <begin position="281"/>
        <end position="301"/>
    </location>
</feature>
<feature type="transmembrane region" description="Helical" evidence="9">
    <location>
        <begin position="135"/>
        <end position="156"/>
    </location>
</feature>
<dbReference type="RefSeq" id="WP_277550607.1">
    <property type="nucleotide sequence ID" value="NZ_JARAMH010000004.1"/>
</dbReference>
<keyword evidence="4" id="KW-1003">Cell membrane</keyword>
<feature type="transmembrane region" description="Helical" evidence="9">
    <location>
        <begin position="522"/>
        <end position="542"/>
    </location>
</feature>
<feature type="transmembrane region" description="Helical" evidence="9">
    <location>
        <begin position="313"/>
        <end position="339"/>
    </location>
</feature>
<evidence type="ECO:0000256" key="7">
    <source>
        <dbReference type="ARBA" id="ARBA00023136"/>
    </source>
</evidence>
<feature type="transmembrane region" description="Helical" evidence="9">
    <location>
        <begin position="491"/>
        <end position="510"/>
    </location>
</feature>
<reference evidence="11" key="1">
    <citation type="journal article" date="2019" name="Int. J. Syst. Evol. Microbiol.">
        <title>The Global Catalogue of Microorganisms (GCM) 10K type strain sequencing project: providing services to taxonomists for standard genome sequencing and annotation.</title>
        <authorList>
            <consortium name="The Broad Institute Genomics Platform"/>
            <consortium name="The Broad Institute Genome Sequencing Center for Infectious Disease"/>
            <person name="Wu L."/>
            <person name="Ma J."/>
        </authorList>
    </citation>
    <scope>NUCLEOTIDE SEQUENCE [LARGE SCALE GENOMIC DNA]</scope>
    <source>
        <strain evidence="11">CGMCC 4.6946</strain>
    </source>
</reference>
<evidence type="ECO:0000256" key="5">
    <source>
        <dbReference type="ARBA" id="ARBA00022692"/>
    </source>
</evidence>
<name>A0ABV9TH15_9MICC</name>
<dbReference type="InterPro" id="IPR000060">
    <property type="entry name" value="BCCT_transptr"/>
</dbReference>
<dbReference type="Pfam" id="PF02028">
    <property type="entry name" value="BCCT"/>
    <property type="match status" value="1"/>
</dbReference>
<proteinExistence type="inferred from homology"/>
<keyword evidence="6 9" id="KW-1133">Transmembrane helix</keyword>
<keyword evidence="11" id="KW-1185">Reference proteome</keyword>
<feature type="transmembrane region" description="Helical" evidence="9">
    <location>
        <begin position="96"/>
        <end position="114"/>
    </location>
</feature>
<feature type="compositionally biased region" description="Basic and acidic residues" evidence="8">
    <location>
        <begin position="655"/>
        <end position="664"/>
    </location>
</feature>
<comment type="caution">
    <text evidence="10">The sequence shown here is derived from an EMBL/GenBank/DDBJ whole genome shotgun (WGS) entry which is preliminary data.</text>
</comment>
<dbReference type="PANTHER" id="PTHR30047:SF7">
    <property type="entry name" value="HIGH-AFFINITY CHOLINE TRANSPORT PROTEIN"/>
    <property type="match status" value="1"/>
</dbReference>
<evidence type="ECO:0000313" key="10">
    <source>
        <dbReference type="EMBL" id="MFC4903275.1"/>
    </source>
</evidence>
<comment type="subcellular location">
    <subcellularLocation>
        <location evidence="1">Cell membrane</location>
        <topology evidence="1">Multi-pass membrane protein</topology>
    </subcellularLocation>
</comment>
<keyword evidence="3" id="KW-0813">Transport</keyword>
<evidence type="ECO:0000256" key="6">
    <source>
        <dbReference type="ARBA" id="ARBA00022989"/>
    </source>
</evidence>
<dbReference type="InterPro" id="IPR018093">
    <property type="entry name" value="BCCT_CS"/>
</dbReference>
<dbReference type="PANTHER" id="PTHR30047">
    <property type="entry name" value="HIGH-AFFINITY CHOLINE TRANSPORT PROTEIN-RELATED"/>
    <property type="match status" value="1"/>
</dbReference>